<evidence type="ECO:0000259" key="7">
    <source>
        <dbReference type="SMART" id="SM00657"/>
    </source>
</evidence>
<dbReference type="InterPro" id="IPR005574">
    <property type="entry name" value="Rpb4/RPC9"/>
</dbReference>
<dbReference type="PANTHER" id="PTHR15561">
    <property type="entry name" value="CALCITONIN GENE-RELATED PEPTIDE-RECEPTOR COMPONENT PROTEIN"/>
    <property type="match status" value="1"/>
</dbReference>
<reference evidence="8 9" key="1">
    <citation type="submission" date="2024-02" db="EMBL/GenBank/DDBJ databases">
        <authorList>
            <person name="Vignale AGUSTIN F."/>
            <person name="Sosa J E."/>
            <person name="Modenutti C."/>
        </authorList>
    </citation>
    <scope>NUCLEOTIDE SEQUENCE [LARGE SCALE GENOMIC DNA]</scope>
</reference>
<evidence type="ECO:0000256" key="2">
    <source>
        <dbReference type="ARBA" id="ARBA00006898"/>
    </source>
</evidence>
<comment type="caution">
    <text evidence="8">The sequence shown here is derived from an EMBL/GenBank/DDBJ whole genome shotgun (WGS) entry which is preliminary data.</text>
</comment>
<keyword evidence="9" id="KW-1185">Reference proteome</keyword>
<accession>A0ABC8TPR2</accession>
<dbReference type="AlphaFoldDB" id="A0ABC8TPR2"/>
<name>A0ABC8TPR2_9AQUA</name>
<keyword evidence="6" id="KW-0539">Nucleus</keyword>
<organism evidence="8 9">
    <name type="scientific">Ilex paraguariensis</name>
    <name type="common">yerba mate</name>
    <dbReference type="NCBI Taxonomy" id="185542"/>
    <lineage>
        <taxon>Eukaryota</taxon>
        <taxon>Viridiplantae</taxon>
        <taxon>Streptophyta</taxon>
        <taxon>Embryophyta</taxon>
        <taxon>Tracheophyta</taxon>
        <taxon>Spermatophyta</taxon>
        <taxon>Magnoliopsida</taxon>
        <taxon>eudicotyledons</taxon>
        <taxon>Gunneridae</taxon>
        <taxon>Pentapetalae</taxon>
        <taxon>asterids</taxon>
        <taxon>campanulids</taxon>
        <taxon>Aquifoliales</taxon>
        <taxon>Aquifoliaceae</taxon>
        <taxon>Ilex</taxon>
    </lineage>
</organism>
<protein>
    <recommendedName>
        <fullName evidence="3">DNA-directed RNA polymerase III subunit RPC9</fullName>
    </recommendedName>
</protein>
<evidence type="ECO:0000256" key="3">
    <source>
        <dbReference type="ARBA" id="ARBA00016672"/>
    </source>
</evidence>
<gene>
    <name evidence="8" type="ORF">ILEXP_LOCUS40717</name>
</gene>
<feature type="domain" description="RNA polymerase Rpb4/RPC9 core" evidence="7">
    <location>
        <begin position="4"/>
        <end position="121"/>
    </location>
</feature>
<dbReference type="SUPFAM" id="SSF47819">
    <property type="entry name" value="HRDC-like"/>
    <property type="match status" value="1"/>
</dbReference>
<comment type="similarity">
    <text evidence="2">Belongs to the eukaryotic RPC9 RNA polymerase subunit family.</text>
</comment>
<dbReference type="FunFam" id="1.20.1250.40:FF:000008">
    <property type="entry name" value="RNA polymerase II, Rpb4, core protein"/>
    <property type="match status" value="1"/>
</dbReference>
<dbReference type="Pfam" id="PF03874">
    <property type="entry name" value="RNA_pol_Rpb4"/>
    <property type="match status" value="1"/>
</dbReference>
<sequence length="147" mass="16528">MFCRLEADCGALTYFEVLDFLRSRGAGKDPTRVLASVAPSEFKVYDYLEKSVACNQTRESISDFLGKCKKYNLAKSEILNIINVRPSSVVEIDPIIDDCDTRMGDTVEELVEMVVQVLPPPTIQMESIEVIGQDKEENPEERQMDAS</sequence>
<dbReference type="SMART" id="SM00657">
    <property type="entry name" value="RPOL4c"/>
    <property type="match status" value="1"/>
</dbReference>
<evidence type="ECO:0000256" key="6">
    <source>
        <dbReference type="ARBA" id="ARBA00023242"/>
    </source>
</evidence>
<dbReference type="Gene3D" id="1.20.1250.40">
    <property type="match status" value="1"/>
</dbReference>
<comment type="subcellular location">
    <subcellularLocation>
        <location evidence="1">Nucleus</location>
    </subcellularLocation>
</comment>
<dbReference type="Proteomes" id="UP001642360">
    <property type="component" value="Unassembled WGS sequence"/>
</dbReference>
<dbReference type="GO" id="GO:0000428">
    <property type="term" value="C:DNA-directed RNA polymerase complex"/>
    <property type="evidence" value="ECO:0007669"/>
    <property type="project" value="UniProtKB-KW"/>
</dbReference>
<keyword evidence="5" id="KW-0804">Transcription</keyword>
<dbReference type="GO" id="GO:0005634">
    <property type="term" value="C:nucleus"/>
    <property type="evidence" value="ECO:0007669"/>
    <property type="project" value="UniProtKB-SubCell"/>
</dbReference>
<dbReference type="InterPro" id="IPR038846">
    <property type="entry name" value="RPC9"/>
</dbReference>
<evidence type="ECO:0000313" key="9">
    <source>
        <dbReference type="Proteomes" id="UP001642360"/>
    </source>
</evidence>
<keyword evidence="4" id="KW-0240">DNA-directed RNA polymerase</keyword>
<evidence type="ECO:0000256" key="1">
    <source>
        <dbReference type="ARBA" id="ARBA00004123"/>
    </source>
</evidence>
<evidence type="ECO:0000313" key="8">
    <source>
        <dbReference type="EMBL" id="CAK9171174.1"/>
    </source>
</evidence>
<dbReference type="InterPro" id="IPR006590">
    <property type="entry name" value="RNA_pol_Rpb4/RPC9_core"/>
</dbReference>
<dbReference type="EMBL" id="CAUOFW020005669">
    <property type="protein sequence ID" value="CAK9171174.1"/>
    <property type="molecule type" value="Genomic_DNA"/>
</dbReference>
<evidence type="ECO:0000256" key="4">
    <source>
        <dbReference type="ARBA" id="ARBA00022478"/>
    </source>
</evidence>
<dbReference type="InterPro" id="IPR010997">
    <property type="entry name" value="HRDC-like_sf"/>
</dbReference>
<dbReference type="InterPro" id="IPR038324">
    <property type="entry name" value="Rpb4/RPC9_sf"/>
</dbReference>
<proteinExistence type="inferred from homology"/>
<dbReference type="PANTHER" id="PTHR15561:SF0">
    <property type="entry name" value="DNA-DIRECTED RNA POLYMERASE III SUBUNIT RPC9"/>
    <property type="match status" value="1"/>
</dbReference>
<evidence type="ECO:0000256" key="5">
    <source>
        <dbReference type="ARBA" id="ARBA00023163"/>
    </source>
</evidence>